<evidence type="ECO:0000313" key="1">
    <source>
        <dbReference type="EMBL" id="VDP20732.1"/>
    </source>
</evidence>
<evidence type="ECO:0000313" key="2">
    <source>
        <dbReference type="Proteomes" id="UP000277204"/>
    </source>
</evidence>
<organism evidence="1 2">
    <name type="scientific">Schistosoma margrebowiei</name>
    <dbReference type="NCBI Taxonomy" id="48269"/>
    <lineage>
        <taxon>Eukaryota</taxon>
        <taxon>Metazoa</taxon>
        <taxon>Spiralia</taxon>
        <taxon>Lophotrochozoa</taxon>
        <taxon>Platyhelminthes</taxon>
        <taxon>Trematoda</taxon>
        <taxon>Digenea</taxon>
        <taxon>Strigeidida</taxon>
        <taxon>Schistosomatoidea</taxon>
        <taxon>Schistosomatidae</taxon>
        <taxon>Schistosoma</taxon>
    </lineage>
</organism>
<reference evidence="1 2" key="1">
    <citation type="submission" date="2018-11" db="EMBL/GenBank/DDBJ databases">
        <authorList>
            <consortium name="Pathogen Informatics"/>
        </authorList>
    </citation>
    <scope>NUCLEOTIDE SEQUENCE [LARGE SCALE GENOMIC DNA]</scope>
    <source>
        <strain evidence="1 2">Zambia</strain>
    </source>
</reference>
<sequence length="72" mass="8484">MLRKIDYQHCLKLFQTVVCTDYYQYKLTSVIQNEILNILLHQHVEAQLLQDCASKLSLVLCLYHEGAQRFVV</sequence>
<name>A0A3P8B321_9TREM</name>
<protein>
    <submittedName>
        <fullName evidence="1">Uncharacterized protein</fullName>
    </submittedName>
</protein>
<gene>
    <name evidence="1" type="ORF">SMRZ_LOCUS16357</name>
</gene>
<dbReference type="AlphaFoldDB" id="A0A3P8B321"/>
<dbReference type="EMBL" id="UZAI01017122">
    <property type="protein sequence ID" value="VDP20732.1"/>
    <property type="molecule type" value="Genomic_DNA"/>
</dbReference>
<dbReference type="Proteomes" id="UP000277204">
    <property type="component" value="Unassembled WGS sequence"/>
</dbReference>
<accession>A0A3P8B321</accession>
<keyword evidence="2" id="KW-1185">Reference proteome</keyword>
<proteinExistence type="predicted"/>